<dbReference type="Pfam" id="PF02181">
    <property type="entry name" value="FH2"/>
    <property type="match status" value="1"/>
</dbReference>
<name>A0A1V9YS67_9STRA</name>
<feature type="domain" description="FH2" evidence="2">
    <location>
        <begin position="83"/>
        <end position="469"/>
    </location>
</feature>
<dbReference type="Gene3D" id="1.20.58.2220">
    <property type="entry name" value="Formin, FH2 domain"/>
    <property type="match status" value="2"/>
</dbReference>
<dbReference type="SUPFAM" id="SSF101447">
    <property type="entry name" value="Formin homology 2 domain (FH2 domain)"/>
    <property type="match status" value="2"/>
</dbReference>
<feature type="region of interest" description="Disordered" evidence="1">
    <location>
        <begin position="508"/>
        <end position="531"/>
    </location>
</feature>
<feature type="non-terminal residue" evidence="3">
    <location>
        <position position="1"/>
    </location>
</feature>
<organism evidence="3 4">
    <name type="scientific">Thraustotheca clavata</name>
    <dbReference type="NCBI Taxonomy" id="74557"/>
    <lineage>
        <taxon>Eukaryota</taxon>
        <taxon>Sar</taxon>
        <taxon>Stramenopiles</taxon>
        <taxon>Oomycota</taxon>
        <taxon>Saprolegniomycetes</taxon>
        <taxon>Saprolegniales</taxon>
        <taxon>Achlyaceae</taxon>
        <taxon>Thraustotheca</taxon>
    </lineage>
</organism>
<sequence length="905" mass="100648">LAARQEKSNGEKNNSALEALRKNPSMDKYFKMLAFGVPASAIGQKMQQDYIDADLIHVFTTALDPTIITTSSSQASHEKTMAARSLQRKKSTLRKLHWTTLDSGKVNIQASIWHRQTNKRLKAPVALSSSDMERLIELFGDTKSAKELKKNAKKGFSALDSRRSNNINIALSRFKSFGGVDAILSALRACDLSKLTLDILQTLDEIAPTPAETKRYTNFRGKVTDSAEAFLIEMTKLPRVAEKIKSLIYVVTYPSAVAQIRQRIECITIASRDVLRSERLPRCFEIILALGNVLNEGTEQADASGVTIASLLKLSETRSIDQSMTLLQFLMQLIHNRGELDLFEIIDEFAIVETARRYSNVICLSQYAQIQKGLSNLKYEIKEEMLQQSVATQKAQAQAQRQANSMLHRQKSEIPIREQQEVPSAIKRKGSVFLSTPENPNASRQALLLAIQQKATKQSEASLAPARQALLSQIQQSAEIPNTPSTATKQSTEALPARQALLSQIQQRAEIKRTESTATKQSSESNLPPSMPARQALLSQIHQSASKQAPSSESSTVANPRAALFAAIRSRNTDSSAQERNMDLEPKMEVVASDNLPASKDFSLDKNGVVARPNPHAALLSEIRNKKPISTPNQATGRNALLEAVRQPNKNVNSAPAPILVEEFPFIEVLEQHAAKIYDDLTNLKDDVEVMSEVWKQLAMYFGESSAVSSDYVFNLLYRFVMDFKVAYKLLVSKGQLSYYNRNVGDSIATSFGPAVVLAVRQGGSKIEVKYPWADSAFLNPSCILHNGDIIMCRLFGVGIVTETRYDSGLLRIRFPFGYSSICVNDILYRISTELGKLSLHIRNGDPIQTPFGYAEVLSLTPINGAKDVHQILYQDKYFQAIVHAWNPKFGHFYIQSQNVTFAWK</sequence>
<dbReference type="GO" id="GO:0071203">
    <property type="term" value="C:WASH complex"/>
    <property type="evidence" value="ECO:0007669"/>
    <property type="project" value="InterPro"/>
</dbReference>
<dbReference type="InterPro" id="IPR019309">
    <property type="entry name" value="WASHC3"/>
</dbReference>
<dbReference type="Pfam" id="PF10152">
    <property type="entry name" value="CCDC53"/>
    <property type="match status" value="1"/>
</dbReference>
<protein>
    <recommendedName>
        <fullName evidence="2">FH2 domain-containing protein</fullName>
    </recommendedName>
</protein>
<proteinExistence type="predicted"/>
<dbReference type="STRING" id="74557.A0A1V9YS67"/>
<comment type="caution">
    <text evidence="3">The sequence shown here is derived from an EMBL/GenBank/DDBJ whole genome shotgun (WGS) entry which is preliminary data.</text>
</comment>
<evidence type="ECO:0000313" key="3">
    <source>
        <dbReference type="EMBL" id="OQR88527.1"/>
    </source>
</evidence>
<accession>A0A1V9YS67</accession>
<evidence type="ECO:0000256" key="1">
    <source>
        <dbReference type="SAM" id="MobiDB-lite"/>
    </source>
</evidence>
<dbReference type="AlphaFoldDB" id="A0A1V9YS67"/>
<dbReference type="InterPro" id="IPR015425">
    <property type="entry name" value="FH2_Formin"/>
</dbReference>
<dbReference type="InterPro" id="IPR042201">
    <property type="entry name" value="FH2_Formin_sf"/>
</dbReference>
<gene>
    <name evidence="3" type="ORF">THRCLA_10266</name>
</gene>
<keyword evidence="4" id="KW-1185">Reference proteome</keyword>
<feature type="region of interest" description="Disordered" evidence="1">
    <location>
        <begin position="397"/>
        <end position="421"/>
    </location>
</feature>
<evidence type="ECO:0000259" key="2">
    <source>
        <dbReference type="PROSITE" id="PS51444"/>
    </source>
</evidence>
<feature type="compositionally biased region" description="Polar residues" evidence="1">
    <location>
        <begin position="516"/>
        <end position="528"/>
    </location>
</feature>
<reference evidence="3 4" key="1">
    <citation type="journal article" date="2014" name="Genome Biol. Evol.">
        <title>The secreted proteins of Achlya hypogyna and Thraustotheca clavata identify the ancestral oomycete secretome and reveal gene acquisitions by horizontal gene transfer.</title>
        <authorList>
            <person name="Misner I."/>
            <person name="Blouin N."/>
            <person name="Leonard G."/>
            <person name="Richards T.A."/>
            <person name="Lane C.E."/>
        </authorList>
    </citation>
    <scope>NUCLEOTIDE SEQUENCE [LARGE SCALE GENOMIC DNA]</scope>
    <source>
        <strain evidence="3 4">ATCC 34112</strain>
    </source>
</reference>
<dbReference type="OrthoDB" id="1668162at2759"/>
<dbReference type="SMART" id="SM00498">
    <property type="entry name" value="FH2"/>
    <property type="match status" value="1"/>
</dbReference>
<evidence type="ECO:0000313" key="4">
    <source>
        <dbReference type="Proteomes" id="UP000243217"/>
    </source>
</evidence>
<dbReference type="InterPro" id="IPR051425">
    <property type="entry name" value="Formin_Homology"/>
</dbReference>
<dbReference type="PANTHER" id="PTHR45725">
    <property type="entry name" value="FORMIN HOMOLOGY 2 FAMILY MEMBER"/>
    <property type="match status" value="1"/>
</dbReference>
<feature type="compositionally biased region" description="Basic and acidic residues" evidence="1">
    <location>
        <begin position="410"/>
        <end position="420"/>
    </location>
</feature>
<dbReference type="PANTHER" id="PTHR45725:SF1">
    <property type="entry name" value="DISHEVELLED ASSOCIATED ACTIVATOR OF MORPHOGENESIS, ISOFORM D"/>
    <property type="match status" value="1"/>
</dbReference>
<dbReference type="PROSITE" id="PS51444">
    <property type="entry name" value="FH2"/>
    <property type="match status" value="1"/>
</dbReference>
<dbReference type="EMBL" id="JNBS01003160">
    <property type="protein sequence ID" value="OQR88527.1"/>
    <property type="molecule type" value="Genomic_DNA"/>
</dbReference>
<dbReference type="Proteomes" id="UP000243217">
    <property type="component" value="Unassembled WGS sequence"/>
</dbReference>